<name>A0A9P7I9D2_9HYPO</name>
<gene>
    <name evidence="4" type="ORF">H9Q72_002083</name>
</gene>
<feature type="transmembrane region" description="Helical" evidence="3">
    <location>
        <begin position="332"/>
        <end position="354"/>
    </location>
</feature>
<keyword evidence="3" id="KW-0812">Transmembrane</keyword>
<sequence>MSSPSPQIEVRLYHSSPASALQIHSVSGMWPSQLFADTVPRSWSKNVLVSLAKIISSASTKADTTVDDVVAWFKENAESWGGLNQEACTQADRWLRHPQNRPGYASDIEASRRKRRSFKSPERRASSRPDTNTNREELVHSEHISILREKSAAAEDRLNEAQTLLDETEPRVVALQRQIVNVNSGALQESIKDATTRLATYSALVTKHQRYVDGYQELALPNAPTYHVQALETAQSELDKASRDGQNAEGVLASAQEEQRKFKRAEEKLVMLGAEKATLEQSVRDLRLEKERCDVYLGMVEYGPDGMATLREEDVGPGVVVCLWACVWRGCLAFGLFSWGVYWVLILGGVFWSFDHDHTSLLPNSICEVT</sequence>
<evidence type="ECO:0000256" key="2">
    <source>
        <dbReference type="SAM" id="MobiDB-lite"/>
    </source>
</evidence>
<keyword evidence="5" id="KW-1185">Reference proteome</keyword>
<accession>A0A9P7I9D2</accession>
<dbReference type="AlphaFoldDB" id="A0A9P7I9D2"/>
<protein>
    <submittedName>
        <fullName evidence="4">Uncharacterized protein</fullName>
    </submittedName>
</protein>
<dbReference type="Proteomes" id="UP000750502">
    <property type="component" value="Unassembled WGS sequence"/>
</dbReference>
<reference evidence="4" key="2">
    <citation type="submission" date="2020-10" db="EMBL/GenBank/DDBJ databases">
        <authorList>
            <person name="Peck L.D."/>
            <person name="Nowell R.W."/>
            <person name="Flood J."/>
            <person name="Ryan M.J."/>
            <person name="Barraclough T.G."/>
        </authorList>
    </citation>
    <scope>NUCLEOTIDE SEQUENCE</scope>
    <source>
        <strain evidence="4">IMI 127659i</strain>
    </source>
</reference>
<evidence type="ECO:0000256" key="3">
    <source>
        <dbReference type="SAM" id="Phobius"/>
    </source>
</evidence>
<keyword evidence="3" id="KW-0472">Membrane</keyword>
<dbReference type="OrthoDB" id="5021525at2759"/>
<feature type="coiled-coil region" evidence="1">
    <location>
        <begin position="231"/>
        <end position="282"/>
    </location>
</feature>
<organism evidence="4 5">
    <name type="scientific">Fusarium xylarioides</name>
    <dbReference type="NCBI Taxonomy" id="221167"/>
    <lineage>
        <taxon>Eukaryota</taxon>
        <taxon>Fungi</taxon>
        <taxon>Dikarya</taxon>
        <taxon>Ascomycota</taxon>
        <taxon>Pezizomycotina</taxon>
        <taxon>Sordariomycetes</taxon>
        <taxon>Hypocreomycetidae</taxon>
        <taxon>Hypocreales</taxon>
        <taxon>Nectriaceae</taxon>
        <taxon>Fusarium</taxon>
        <taxon>Fusarium fujikuroi species complex</taxon>
    </lineage>
</organism>
<comment type="caution">
    <text evidence="4">The sequence shown here is derived from an EMBL/GenBank/DDBJ whole genome shotgun (WGS) entry which is preliminary data.</text>
</comment>
<feature type="region of interest" description="Disordered" evidence="2">
    <location>
        <begin position="93"/>
        <end position="141"/>
    </location>
</feature>
<proteinExistence type="predicted"/>
<dbReference type="EMBL" id="JADFTT010000040">
    <property type="protein sequence ID" value="KAG5771342.1"/>
    <property type="molecule type" value="Genomic_DNA"/>
</dbReference>
<evidence type="ECO:0000313" key="4">
    <source>
        <dbReference type="EMBL" id="KAG5771342.1"/>
    </source>
</evidence>
<keyword evidence="1" id="KW-0175">Coiled coil</keyword>
<evidence type="ECO:0000313" key="5">
    <source>
        <dbReference type="Proteomes" id="UP000750502"/>
    </source>
</evidence>
<evidence type="ECO:0000256" key="1">
    <source>
        <dbReference type="SAM" id="Coils"/>
    </source>
</evidence>
<feature type="compositionally biased region" description="Basic and acidic residues" evidence="2">
    <location>
        <begin position="119"/>
        <end position="141"/>
    </location>
</feature>
<keyword evidence="3" id="KW-1133">Transmembrane helix</keyword>
<reference evidence="4" key="1">
    <citation type="journal article" date="2020" name="bioRxiv">
        <title>Historical genomics reveals the evolutionary mechanisms behind multiple outbreaks of the host-specific coffee wilt pathogen Fusarium xylarioides.</title>
        <authorList>
            <person name="Peck D."/>
            <person name="Nowell R.W."/>
            <person name="Flood J."/>
            <person name="Ryan M.J."/>
            <person name="Barraclough T.G."/>
        </authorList>
    </citation>
    <scope>NUCLEOTIDE SEQUENCE</scope>
    <source>
        <strain evidence="4">IMI 127659i</strain>
    </source>
</reference>